<protein>
    <submittedName>
        <fullName evidence="2">Uncharacterized protein</fullName>
    </submittedName>
</protein>
<reference evidence="2" key="2">
    <citation type="submission" date="2018-05" db="EMBL/GenBank/DDBJ databases">
        <title>OmerRS3 (Oryza meridionalis Reference Sequence Version 3).</title>
        <authorList>
            <person name="Zhang J."/>
            <person name="Kudrna D."/>
            <person name="Lee S."/>
            <person name="Talag J."/>
            <person name="Welchert J."/>
            <person name="Wing R.A."/>
        </authorList>
    </citation>
    <scope>NUCLEOTIDE SEQUENCE [LARGE SCALE GENOMIC DNA]</scope>
    <source>
        <strain evidence="2">cv. OR44</strain>
    </source>
</reference>
<dbReference type="HOGENOM" id="CLU_1392176_0_0_1"/>
<dbReference type="Proteomes" id="UP000008021">
    <property type="component" value="Chromosome 9"/>
</dbReference>
<keyword evidence="3" id="KW-1185">Reference proteome</keyword>
<organism evidence="2">
    <name type="scientific">Oryza meridionalis</name>
    <dbReference type="NCBI Taxonomy" id="40149"/>
    <lineage>
        <taxon>Eukaryota</taxon>
        <taxon>Viridiplantae</taxon>
        <taxon>Streptophyta</taxon>
        <taxon>Embryophyta</taxon>
        <taxon>Tracheophyta</taxon>
        <taxon>Spermatophyta</taxon>
        <taxon>Magnoliopsida</taxon>
        <taxon>Liliopsida</taxon>
        <taxon>Poales</taxon>
        <taxon>Poaceae</taxon>
        <taxon>BOP clade</taxon>
        <taxon>Oryzoideae</taxon>
        <taxon>Oryzeae</taxon>
        <taxon>Oryzinae</taxon>
        <taxon>Oryza</taxon>
    </lineage>
</organism>
<evidence type="ECO:0000313" key="3">
    <source>
        <dbReference type="Proteomes" id="UP000008021"/>
    </source>
</evidence>
<feature type="compositionally biased region" description="Low complexity" evidence="1">
    <location>
        <begin position="36"/>
        <end position="51"/>
    </location>
</feature>
<evidence type="ECO:0000256" key="1">
    <source>
        <dbReference type="SAM" id="MobiDB-lite"/>
    </source>
</evidence>
<dbReference type="EnsemblPlants" id="OMERI09G10590.1">
    <property type="protein sequence ID" value="OMERI09G10590.1"/>
    <property type="gene ID" value="OMERI09G10590"/>
</dbReference>
<dbReference type="AlphaFoldDB" id="A0A0E0ET51"/>
<feature type="compositionally biased region" description="Polar residues" evidence="1">
    <location>
        <begin position="8"/>
        <end position="18"/>
    </location>
</feature>
<sequence length="196" mass="19756">MEQRLRNSDGSVSANTPVGQYGPRSQPDGHSNELVSRSSFPPSATPSPSATDGSVKPPPSAGCAAARSSGAFLVVASGAVGPRPRTAAPAVAPPPACHRNVAEKARTNTRARARSLVGAVQARCSSALKATAATGVGGGSRSRRVSAISYGVFFTVVSRDGVGRASRGVNSGAGRRVGVRACVRAPQLRVATRGGK</sequence>
<proteinExistence type="predicted"/>
<reference evidence="2" key="1">
    <citation type="submission" date="2015-04" db="UniProtKB">
        <authorList>
            <consortium name="EnsemblPlants"/>
        </authorList>
    </citation>
    <scope>IDENTIFICATION</scope>
</reference>
<dbReference type="Gramene" id="OMERI09G10590.1">
    <property type="protein sequence ID" value="OMERI09G10590.1"/>
    <property type="gene ID" value="OMERI09G10590"/>
</dbReference>
<accession>A0A0E0ET51</accession>
<feature type="region of interest" description="Disordered" evidence="1">
    <location>
        <begin position="1"/>
        <end position="62"/>
    </location>
</feature>
<evidence type="ECO:0000313" key="2">
    <source>
        <dbReference type="EnsemblPlants" id="OMERI09G10590.1"/>
    </source>
</evidence>
<name>A0A0E0ET51_9ORYZ</name>